<evidence type="ECO:0000313" key="5">
    <source>
        <dbReference type="Proteomes" id="UP000247702"/>
    </source>
</evidence>
<accession>A0A2Z6QQ52</accession>
<gene>
    <name evidence="4" type="ORF">RclHR1_19830003</name>
</gene>
<keyword evidence="5" id="KW-1185">Reference proteome</keyword>
<feature type="domain" description="DDE-1" evidence="2">
    <location>
        <begin position="188"/>
        <end position="265"/>
    </location>
</feature>
<dbReference type="STRING" id="94130.A0A2Z6QQ52"/>
<organism evidence="4 5">
    <name type="scientific">Rhizophagus clarus</name>
    <dbReference type="NCBI Taxonomy" id="94130"/>
    <lineage>
        <taxon>Eukaryota</taxon>
        <taxon>Fungi</taxon>
        <taxon>Fungi incertae sedis</taxon>
        <taxon>Mucoromycota</taxon>
        <taxon>Glomeromycotina</taxon>
        <taxon>Glomeromycetes</taxon>
        <taxon>Glomerales</taxon>
        <taxon>Glomeraceae</taxon>
        <taxon>Rhizophagus</taxon>
    </lineage>
</organism>
<protein>
    <submittedName>
        <fullName evidence="4">Uncharacterized protein</fullName>
    </submittedName>
</protein>
<sequence>MLLIRSQKVKQTQQTRTAISVDIKKEICEFIFTNPDRKQGDIASFFNKKYTDLNIQKITINKIWKNKEKWLSVLSTSQSSPIATGLPLSDIILQQKGLEFAKMFNMKDKLKYANGWIYQFKKRNKIQKIKLSEEARSAPVESLPEERAHLHTLLAKYDKKDIYNADETGLFFRMKSNQILGISSASSYKMFQPLVIGKSSNPRCFKNFNKSALPVTYQANSKAWMRSDIFLEWLNHLDYYFHTLNRKILLLIDNAGSHFNPKRFEKNNDKISNDEVSDENKLNIKEAINYIADAWSNVTQTTIQNCWIKTGILPSGNIKDIDINNNSDDINSDLSELESLFDELPEDSDNLLEYFQMLDKEISTEEILTDEQIINFIKHDESEKDKDDDDDDDDDDVISLVPAKKTVDSLKIFIDYFEQQVDNDFNFNDLQIFKKHLRIFNIIDNNKDWILYLRVILILRGA</sequence>
<dbReference type="PANTHER" id="PTHR19303:SF73">
    <property type="entry name" value="PROTEIN PDC2"/>
    <property type="match status" value="1"/>
</dbReference>
<dbReference type="GO" id="GO:0003677">
    <property type="term" value="F:DNA binding"/>
    <property type="evidence" value="ECO:0007669"/>
    <property type="project" value="UniProtKB-KW"/>
</dbReference>
<proteinExistence type="predicted"/>
<evidence type="ECO:0000256" key="1">
    <source>
        <dbReference type="ARBA" id="ARBA00023125"/>
    </source>
</evidence>
<dbReference type="SUPFAM" id="SSF46689">
    <property type="entry name" value="Homeodomain-like"/>
    <property type="match status" value="1"/>
</dbReference>
<dbReference type="InterPro" id="IPR009057">
    <property type="entry name" value="Homeodomain-like_sf"/>
</dbReference>
<evidence type="ECO:0000313" key="4">
    <source>
        <dbReference type="EMBL" id="GBB92210.1"/>
    </source>
</evidence>
<dbReference type="Pfam" id="PF03221">
    <property type="entry name" value="HTH_Tnp_Tc5"/>
    <property type="match status" value="1"/>
</dbReference>
<dbReference type="Gene3D" id="1.10.10.60">
    <property type="entry name" value="Homeodomain-like"/>
    <property type="match status" value="2"/>
</dbReference>
<dbReference type="Pfam" id="PF03184">
    <property type="entry name" value="DDE_1"/>
    <property type="match status" value="1"/>
</dbReference>
<name>A0A2Z6QQ52_9GLOM</name>
<dbReference type="InterPro" id="IPR006600">
    <property type="entry name" value="HTH_CenpB_DNA-bd_dom"/>
</dbReference>
<comment type="caution">
    <text evidence="4">The sequence shown here is derived from an EMBL/GenBank/DDBJ whole genome shotgun (WGS) entry which is preliminary data.</text>
</comment>
<feature type="domain" description="HTH CENPB-type" evidence="3">
    <location>
        <begin position="83"/>
        <end position="129"/>
    </location>
</feature>
<evidence type="ECO:0000259" key="3">
    <source>
        <dbReference type="Pfam" id="PF03221"/>
    </source>
</evidence>
<reference evidence="4 5" key="1">
    <citation type="submission" date="2017-11" db="EMBL/GenBank/DDBJ databases">
        <title>The genome of Rhizophagus clarus HR1 reveals common genetic basis of auxotrophy among arbuscular mycorrhizal fungi.</title>
        <authorList>
            <person name="Kobayashi Y."/>
        </authorList>
    </citation>
    <scope>NUCLEOTIDE SEQUENCE [LARGE SCALE GENOMIC DNA]</scope>
    <source>
        <strain evidence="4 5">HR1</strain>
    </source>
</reference>
<dbReference type="AlphaFoldDB" id="A0A2Z6QQ52"/>
<dbReference type="InterPro" id="IPR050863">
    <property type="entry name" value="CenT-Element_Derived"/>
</dbReference>
<dbReference type="GO" id="GO:0005634">
    <property type="term" value="C:nucleus"/>
    <property type="evidence" value="ECO:0007669"/>
    <property type="project" value="TreeGrafter"/>
</dbReference>
<evidence type="ECO:0000259" key="2">
    <source>
        <dbReference type="Pfam" id="PF03184"/>
    </source>
</evidence>
<dbReference type="PANTHER" id="PTHR19303">
    <property type="entry name" value="TRANSPOSON"/>
    <property type="match status" value="1"/>
</dbReference>
<keyword evidence="1" id="KW-0238">DNA-binding</keyword>
<dbReference type="EMBL" id="BEXD01001094">
    <property type="protein sequence ID" value="GBB92210.1"/>
    <property type="molecule type" value="Genomic_DNA"/>
</dbReference>
<dbReference type="Proteomes" id="UP000247702">
    <property type="component" value="Unassembled WGS sequence"/>
</dbReference>
<dbReference type="InterPro" id="IPR004875">
    <property type="entry name" value="DDE_SF_endonuclease_dom"/>
</dbReference>